<evidence type="ECO:0000313" key="2">
    <source>
        <dbReference type="EMBL" id="MBW62061.1"/>
    </source>
</evidence>
<sequence>MYTASARALFFLCLLTSSCAALEPKQQLLAVSGFPDDAPPGRLEDILFHIFPTLADEGMLCLFTCFYNNAKFPYRNLRTTAPSLPHLFTVS</sequence>
<dbReference type="PROSITE" id="PS51257">
    <property type="entry name" value="PROKAR_LIPOPROTEIN"/>
    <property type="match status" value="1"/>
</dbReference>
<dbReference type="AlphaFoldDB" id="A0A2M4CA91"/>
<protein>
    <submittedName>
        <fullName evidence="2">Putative secreted protein</fullName>
    </submittedName>
</protein>
<organism evidence="2">
    <name type="scientific">Anopheles marajoara</name>
    <dbReference type="NCBI Taxonomy" id="58244"/>
    <lineage>
        <taxon>Eukaryota</taxon>
        <taxon>Metazoa</taxon>
        <taxon>Ecdysozoa</taxon>
        <taxon>Arthropoda</taxon>
        <taxon>Hexapoda</taxon>
        <taxon>Insecta</taxon>
        <taxon>Pterygota</taxon>
        <taxon>Neoptera</taxon>
        <taxon>Endopterygota</taxon>
        <taxon>Diptera</taxon>
        <taxon>Nematocera</taxon>
        <taxon>Culicoidea</taxon>
        <taxon>Culicidae</taxon>
        <taxon>Anophelinae</taxon>
        <taxon>Anopheles</taxon>
    </lineage>
</organism>
<accession>A0A2M4CA91</accession>
<dbReference type="EMBL" id="GGFJ01012920">
    <property type="protein sequence ID" value="MBW62061.1"/>
    <property type="molecule type" value="Transcribed_RNA"/>
</dbReference>
<proteinExistence type="predicted"/>
<feature type="chain" id="PRO_5014811571" evidence="1">
    <location>
        <begin position="22"/>
        <end position="91"/>
    </location>
</feature>
<feature type="signal peptide" evidence="1">
    <location>
        <begin position="1"/>
        <end position="21"/>
    </location>
</feature>
<evidence type="ECO:0000256" key="1">
    <source>
        <dbReference type="SAM" id="SignalP"/>
    </source>
</evidence>
<keyword evidence="1" id="KW-0732">Signal</keyword>
<reference evidence="2" key="1">
    <citation type="submission" date="2018-01" db="EMBL/GenBank/DDBJ databases">
        <title>An insight into the sialome of Amazonian anophelines.</title>
        <authorList>
            <person name="Ribeiro J.M."/>
            <person name="Scarpassa V."/>
            <person name="Calvo E."/>
        </authorList>
    </citation>
    <scope>NUCLEOTIDE SEQUENCE</scope>
    <source>
        <tissue evidence="2">Salivary glands</tissue>
    </source>
</reference>
<name>A0A2M4CA91_9DIPT</name>